<keyword evidence="3" id="KW-0862">Zinc</keyword>
<evidence type="ECO:0008006" key="13">
    <source>
        <dbReference type="Google" id="ProtNLM"/>
    </source>
</evidence>
<feature type="compositionally biased region" description="Low complexity" evidence="7">
    <location>
        <begin position="1174"/>
        <end position="1194"/>
    </location>
</feature>
<dbReference type="EMBL" id="CALOZG010000029">
    <property type="protein sequence ID" value="CAH4033197.1"/>
    <property type="molecule type" value="Genomic_DNA"/>
</dbReference>
<feature type="region of interest" description="Disordered" evidence="7">
    <location>
        <begin position="1479"/>
        <end position="1501"/>
    </location>
</feature>
<feature type="region of interest" description="Disordered" evidence="7">
    <location>
        <begin position="1174"/>
        <end position="1208"/>
    </location>
</feature>
<evidence type="ECO:0000256" key="1">
    <source>
        <dbReference type="ARBA" id="ARBA00022723"/>
    </source>
</evidence>
<dbReference type="PROSITE" id="PS50102">
    <property type="entry name" value="RRM"/>
    <property type="match status" value="1"/>
</dbReference>
<dbReference type="GO" id="GO:0003723">
    <property type="term" value="F:RNA binding"/>
    <property type="evidence" value="ECO:0007669"/>
    <property type="project" value="UniProtKB-UniRule"/>
</dbReference>
<dbReference type="InterPro" id="IPR002893">
    <property type="entry name" value="Znf_MYND"/>
</dbReference>
<dbReference type="Pfam" id="PF00567">
    <property type="entry name" value="TUDOR"/>
    <property type="match status" value="1"/>
</dbReference>
<feature type="domain" description="RRM" evidence="8">
    <location>
        <begin position="41"/>
        <end position="111"/>
    </location>
</feature>
<feature type="region of interest" description="Disordered" evidence="7">
    <location>
        <begin position="1376"/>
        <end position="1455"/>
    </location>
</feature>
<accession>A0A9P0TKK2</accession>
<evidence type="ECO:0000313" key="11">
    <source>
        <dbReference type="EMBL" id="CAH4033197.1"/>
    </source>
</evidence>
<dbReference type="Proteomes" id="UP001152562">
    <property type="component" value="Unassembled WGS sequence"/>
</dbReference>
<dbReference type="InterPro" id="IPR002999">
    <property type="entry name" value="Tudor"/>
</dbReference>
<evidence type="ECO:0000259" key="10">
    <source>
        <dbReference type="PROSITE" id="PS50865"/>
    </source>
</evidence>
<feature type="compositionally biased region" description="Basic and acidic residues" evidence="7">
    <location>
        <begin position="1378"/>
        <end position="1397"/>
    </location>
</feature>
<evidence type="ECO:0000256" key="2">
    <source>
        <dbReference type="ARBA" id="ARBA00022771"/>
    </source>
</evidence>
<feature type="compositionally biased region" description="Polar residues" evidence="7">
    <location>
        <begin position="1433"/>
        <end position="1442"/>
    </location>
</feature>
<dbReference type="SUPFAM" id="SSF63748">
    <property type="entry name" value="Tudor/PWWP/MBT"/>
    <property type="match status" value="2"/>
</dbReference>
<dbReference type="PANTHER" id="PTHR48034">
    <property type="entry name" value="TRANSFORMER-2 SEX-DETERMINING PROTEIN-RELATED"/>
    <property type="match status" value="1"/>
</dbReference>
<feature type="domain" description="Tudor" evidence="9">
    <location>
        <begin position="2012"/>
        <end position="2074"/>
    </location>
</feature>
<keyword evidence="2 5" id="KW-0863">Zinc-finger</keyword>
<dbReference type="InterPro" id="IPR050441">
    <property type="entry name" value="RBM"/>
</dbReference>
<evidence type="ECO:0000313" key="12">
    <source>
        <dbReference type="Proteomes" id="UP001152562"/>
    </source>
</evidence>
<dbReference type="Pfam" id="PF01753">
    <property type="entry name" value="zf-MYND"/>
    <property type="match status" value="1"/>
</dbReference>
<keyword evidence="1" id="KW-0479">Metal-binding</keyword>
<reference evidence="11" key="1">
    <citation type="submission" date="2022-05" db="EMBL/GenBank/DDBJ databases">
        <authorList>
            <person name="Okamura Y."/>
        </authorList>
    </citation>
    <scope>NUCLEOTIDE SEQUENCE</scope>
</reference>
<name>A0A9P0TKK2_PIEBR</name>
<dbReference type="PROSITE" id="PS01360">
    <property type="entry name" value="ZF_MYND_1"/>
    <property type="match status" value="1"/>
</dbReference>
<dbReference type="Pfam" id="PF00076">
    <property type="entry name" value="RRM_1"/>
    <property type="match status" value="1"/>
</dbReference>
<evidence type="ECO:0000256" key="4">
    <source>
        <dbReference type="ARBA" id="ARBA00022884"/>
    </source>
</evidence>
<feature type="compositionally biased region" description="Basic and acidic residues" evidence="7">
    <location>
        <begin position="1415"/>
        <end position="1432"/>
    </location>
</feature>
<dbReference type="SMART" id="SM00360">
    <property type="entry name" value="RRM"/>
    <property type="match status" value="1"/>
</dbReference>
<comment type="caution">
    <text evidence="11">The sequence shown here is derived from an EMBL/GenBank/DDBJ whole genome shotgun (WGS) entry which is preliminary data.</text>
</comment>
<dbReference type="GO" id="GO:0008270">
    <property type="term" value="F:zinc ion binding"/>
    <property type="evidence" value="ECO:0007669"/>
    <property type="project" value="UniProtKB-KW"/>
</dbReference>
<evidence type="ECO:0000259" key="9">
    <source>
        <dbReference type="PROSITE" id="PS50304"/>
    </source>
</evidence>
<dbReference type="InterPro" id="IPR012677">
    <property type="entry name" value="Nucleotide-bd_a/b_plait_sf"/>
</dbReference>
<dbReference type="Gene3D" id="6.10.140.2220">
    <property type="match status" value="1"/>
</dbReference>
<keyword evidence="4 6" id="KW-0694">RNA-binding</keyword>
<evidence type="ECO:0000256" key="6">
    <source>
        <dbReference type="PROSITE-ProRule" id="PRU00176"/>
    </source>
</evidence>
<dbReference type="InterPro" id="IPR035979">
    <property type="entry name" value="RBD_domain_sf"/>
</dbReference>
<keyword evidence="12" id="KW-1185">Reference proteome</keyword>
<organism evidence="11 12">
    <name type="scientific">Pieris brassicae</name>
    <name type="common">White butterfly</name>
    <name type="synonym">Large white butterfly</name>
    <dbReference type="NCBI Taxonomy" id="7116"/>
    <lineage>
        <taxon>Eukaryota</taxon>
        <taxon>Metazoa</taxon>
        <taxon>Ecdysozoa</taxon>
        <taxon>Arthropoda</taxon>
        <taxon>Hexapoda</taxon>
        <taxon>Insecta</taxon>
        <taxon>Pterygota</taxon>
        <taxon>Neoptera</taxon>
        <taxon>Endopterygota</taxon>
        <taxon>Lepidoptera</taxon>
        <taxon>Glossata</taxon>
        <taxon>Ditrysia</taxon>
        <taxon>Papilionoidea</taxon>
        <taxon>Pieridae</taxon>
        <taxon>Pierinae</taxon>
        <taxon>Pieris</taxon>
    </lineage>
</organism>
<dbReference type="CDD" id="cd00590">
    <property type="entry name" value="RRM_SF"/>
    <property type="match status" value="1"/>
</dbReference>
<evidence type="ECO:0000256" key="5">
    <source>
        <dbReference type="PROSITE-ProRule" id="PRU00134"/>
    </source>
</evidence>
<dbReference type="InterPro" id="IPR000504">
    <property type="entry name" value="RRM_dom"/>
</dbReference>
<feature type="domain" description="MYND-type" evidence="10">
    <location>
        <begin position="1328"/>
        <end position="1365"/>
    </location>
</feature>
<dbReference type="Gene3D" id="2.30.30.140">
    <property type="match status" value="2"/>
</dbReference>
<dbReference type="Pfam" id="PF16012">
    <property type="entry name" value="DUF4780"/>
    <property type="match status" value="4"/>
</dbReference>
<dbReference type="SMART" id="SM00333">
    <property type="entry name" value="TUDOR"/>
    <property type="match status" value="2"/>
</dbReference>
<sequence>MATWGSGLKDWDPMRDDYNDSMYDSQYPDENVDSGVQLDHHKLYVTNIPQTLSEEGLKLAFTRYGNVIKIHMSRDPKKRYAFIFYESPSEAKLALMKLNKSEPLKLNVAIAHKKTNDQPAKVRSARPSASYSNNYRDESSSVSSKGIYPNTDSHIEVDNMENTEDDESLSGVMNPELDIEFTKLQLRELEVQRREIQFQKKLLLLNCGKKETNTISNRTVTADGKIIFKNTIDRPDTAVDATFSGAGDSKDACSCQAKTWNEQAASEDSSTPSTCVVYSEDRSVRERKAKSDMTNFNKSDISDKLVKSVDFINKTDRPKSRCTEISKVSRKSDYSRFTEKSDVTSKKEVCKNVAKKSEISCDLKFDCDDENEDETNRMIQLRNADYMDIVDENLKIVIALAGYPKSKMRLKQMEIFQRSINDIMDMQLKQGLMKKTPLFLDYYLNRGAIVCICKDVETRDWMVRVSPGLQERMSNNLLLLKAKVKRLCVAVMKIPQSCWPSSAQDAFKLLQYFNPTLHTDQWKIYAQKIINNVECTSFLIDRISGEIIRGPTFRNIIDYSQMDFELTGFTEIYYDCFLSDMEEDLHSVASRVKLLEVIRSTDTTPRTEKYQSEKSFKSITNDLKEDDNVMSAQEVADAIYNERVDSAIDMEAEDVELSEPKESLVNERQKTEERKSKGIEEPWCLQTNCDAVQSKSQEETVNNYELSTPALSDKSESVFASSDNLVLSRSSNLNIDSNRGIAYHRRTNYLHVENELKIAITLQGYPQEKLEGNHIRRFKHLFKEYIHKDMKVHRFDNMIIPKFQDVYLSNGAVIYVCDSLETKDYLSEVLPKFVNSTGLKLIFREVQNLLRYTRLVMRLSKELAHVESLEILRNLQSRYPKLKPECWKYYSDVAGKQKRQFGVDPESLEIIKSPDFDPTYEGETLVFRIIDRQKKDKIENINESVICSEDKEMKKLRETITQNMYCPIHVANSSLTRIRANHYSDLVPDDLKLYVGPSNYPETRIDESVFQTIKRSFEEILVSKGEIDFDFPKIHDMYLFDGVIFIICKNLSSRYWIAESLSQVNQKGNINLKATEFRGAVGIVSLYLDAGKDADYVVSTLQNQNPRLRTKYWRQINTVRTKSKLNIVLQIDKLSAQVIMNKGFNGNIDNNEVTFKLGHLKSLINRKLCLDVPKSPSNKSAVSKKSVSQGGSRSPELHVDQPELNPPIDRLKTRESEVFFSAHVDIKSDSDKSIYSVPKASKHSYCKLNLRVPSAILPDHKDGLEMIFDLLQDKNPGLNTELWKVQSRYGRGAFKLMIDKQSASIIQSKEFDPTLKVPGLQRASQRLCLDCGGRGELFCSGCGVAPYCSPKCQRSDWVKRHKTVCHNLASFRTPDQLEVNHSEKEETIHSDSKEMTRNHRLPKHQRLQTQDDEDWSRKTESDRNDKRFERKPQTSTRTSVPTTGPLRRPKCLDPDILDIQADKPAPSEMNSTEKLNAVRAPAADRRPNSRPLKGIDTQKSNGNGAAVHNGDMPENVQGPIAKPNAHNSIQPPKRQVHKEKTQTAAVVISNIQILPQMYIVATFEVGDTFLLSVEADVKECLSKQKGFICIALNTSCEDKYNVLCSDYCVSCEAETDTYTPKPGELFSYNNREDEDGWFRARCLNSTSAALIDACLIASFAAGICKKIPSSFQDIPEFCCVLDADVSIGDQLSATIVSKLACQSVRVDLRNASTNEKLGHATISRWSPDIDLPLQTGNPIPQVPRPSIKNNSRVILIEASKLDAVYIRSADSNTARQFNGAVQEAILCGQKGTPLKEPPARGQVVIAKYKDGIFSRALVQRINATRTKYLLEYIEFGYVEPQTLETLYPCPDKLSLENQPTVVSCVTVSTEYPDITEPAKEYINKVRDEELELILTLADAETAPSGGEVSLTLEKNKENFNRKVVEMCKPGWKLMELKGTDVVELAPIMYYEIDYVSVPASGCDFIVLDIGTLFAGLLSGYPSDTPRASFILDNLPDLMAAYCDSDLGRDPYLPLTNEICIAKLPPHEEWFRALMLEQENGAGGTEAKVAYIDYGNIATVPISVLRKMVPEFVNDIPGLASTVQIRDFPASPTEAMVERALEYLQLDEFDRGRLTIKNCTKIGKNTYEVDAPGLIAMMNGKL</sequence>
<gene>
    <name evidence="11" type="ORF">PIBRA_LOCUS9512</name>
</gene>
<dbReference type="InterPro" id="IPR031961">
    <property type="entry name" value="DUF4780"/>
</dbReference>
<evidence type="ECO:0000256" key="7">
    <source>
        <dbReference type="SAM" id="MobiDB-lite"/>
    </source>
</evidence>
<feature type="region of interest" description="Disordered" evidence="7">
    <location>
        <begin position="115"/>
        <end position="149"/>
    </location>
</feature>
<proteinExistence type="predicted"/>
<dbReference type="SUPFAM" id="SSF144232">
    <property type="entry name" value="HIT/MYND zinc finger-like"/>
    <property type="match status" value="1"/>
</dbReference>
<evidence type="ECO:0000256" key="3">
    <source>
        <dbReference type="ARBA" id="ARBA00022833"/>
    </source>
</evidence>
<dbReference type="PROSITE" id="PS50304">
    <property type="entry name" value="TUDOR"/>
    <property type="match status" value="1"/>
</dbReference>
<evidence type="ECO:0000259" key="8">
    <source>
        <dbReference type="PROSITE" id="PS50102"/>
    </source>
</evidence>
<feature type="compositionally biased region" description="Polar residues" evidence="7">
    <location>
        <begin position="127"/>
        <end position="144"/>
    </location>
</feature>
<protein>
    <recommendedName>
        <fullName evidence="13">Tudor domain-containing protein 1</fullName>
    </recommendedName>
</protein>
<dbReference type="SUPFAM" id="SSF54928">
    <property type="entry name" value="RNA-binding domain, RBD"/>
    <property type="match status" value="1"/>
</dbReference>
<dbReference type="PROSITE" id="PS50865">
    <property type="entry name" value="ZF_MYND_2"/>
    <property type="match status" value="1"/>
</dbReference>
<dbReference type="Gene3D" id="3.30.70.330">
    <property type="match status" value="1"/>
</dbReference>